<protein>
    <submittedName>
        <fullName evidence="1">Uncharacterized protein</fullName>
    </submittedName>
</protein>
<reference evidence="1" key="2">
    <citation type="journal article" date="2022" name="New Phytol.">
        <title>Evolutionary transition to the ectomycorrhizal habit in the genomes of a hyperdiverse lineage of mushroom-forming fungi.</title>
        <authorList>
            <person name="Looney B."/>
            <person name="Miyauchi S."/>
            <person name="Morin E."/>
            <person name="Drula E."/>
            <person name="Courty P.E."/>
            <person name="Kohler A."/>
            <person name="Kuo A."/>
            <person name="LaButti K."/>
            <person name="Pangilinan J."/>
            <person name="Lipzen A."/>
            <person name="Riley R."/>
            <person name="Andreopoulos W."/>
            <person name="He G."/>
            <person name="Johnson J."/>
            <person name="Nolan M."/>
            <person name="Tritt A."/>
            <person name="Barry K.W."/>
            <person name="Grigoriev I.V."/>
            <person name="Nagy L.G."/>
            <person name="Hibbett D."/>
            <person name="Henrissat B."/>
            <person name="Matheny P.B."/>
            <person name="Labbe J."/>
            <person name="Martin F.M."/>
        </authorList>
    </citation>
    <scope>NUCLEOTIDE SEQUENCE</scope>
    <source>
        <strain evidence="1">EC-137</strain>
    </source>
</reference>
<organism evidence="1 2">
    <name type="scientific">Vararia minispora EC-137</name>
    <dbReference type="NCBI Taxonomy" id="1314806"/>
    <lineage>
        <taxon>Eukaryota</taxon>
        <taxon>Fungi</taxon>
        <taxon>Dikarya</taxon>
        <taxon>Basidiomycota</taxon>
        <taxon>Agaricomycotina</taxon>
        <taxon>Agaricomycetes</taxon>
        <taxon>Russulales</taxon>
        <taxon>Lachnocladiaceae</taxon>
        <taxon>Vararia</taxon>
    </lineage>
</organism>
<keyword evidence="2" id="KW-1185">Reference proteome</keyword>
<dbReference type="Proteomes" id="UP000814128">
    <property type="component" value="Unassembled WGS sequence"/>
</dbReference>
<comment type="caution">
    <text evidence="1">The sequence shown here is derived from an EMBL/GenBank/DDBJ whole genome shotgun (WGS) entry which is preliminary data.</text>
</comment>
<name>A0ACB8QKM2_9AGAM</name>
<reference evidence="1" key="1">
    <citation type="submission" date="2021-02" db="EMBL/GenBank/DDBJ databases">
        <authorList>
            <consortium name="DOE Joint Genome Institute"/>
            <person name="Ahrendt S."/>
            <person name="Looney B.P."/>
            <person name="Miyauchi S."/>
            <person name="Morin E."/>
            <person name="Drula E."/>
            <person name="Courty P.E."/>
            <person name="Chicoki N."/>
            <person name="Fauchery L."/>
            <person name="Kohler A."/>
            <person name="Kuo A."/>
            <person name="Labutti K."/>
            <person name="Pangilinan J."/>
            <person name="Lipzen A."/>
            <person name="Riley R."/>
            <person name="Andreopoulos W."/>
            <person name="He G."/>
            <person name="Johnson J."/>
            <person name="Barry K.W."/>
            <person name="Grigoriev I.V."/>
            <person name="Nagy L."/>
            <person name="Hibbett D."/>
            <person name="Henrissat B."/>
            <person name="Matheny P.B."/>
            <person name="Labbe J."/>
            <person name="Martin F."/>
        </authorList>
    </citation>
    <scope>NUCLEOTIDE SEQUENCE</scope>
    <source>
        <strain evidence="1">EC-137</strain>
    </source>
</reference>
<sequence length="243" mass="26022">MYGASTATTTLACVAFVLATPTTSAATIAQGIVSITSAQRVNLLASYLPFFFVPLFMTFDMALRVQTLAAIGFLERQSLSSRVQSAPEETKADIVRDVPSAGDRTVIFAVDVRNVQAAEASAKSTVRRFGGLDFVTGAATGMAMTTPGIIRGTFDFLRLALSHLMKGSDYADYFIAKYAINRFVELIVVEHPAIKASTPHPGAIDIKLSDKVGIKFETPDKTDLLAAVALHLASAKTNWLNGR</sequence>
<dbReference type="EMBL" id="MU273550">
    <property type="protein sequence ID" value="KAI0032294.1"/>
    <property type="molecule type" value="Genomic_DNA"/>
</dbReference>
<accession>A0ACB8QKM2</accession>
<evidence type="ECO:0000313" key="1">
    <source>
        <dbReference type="EMBL" id="KAI0032294.1"/>
    </source>
</evidence>
<proteinExistence type="predicted"/>
<gene>
    <name evidence="1" type="ORF">K488DRAFT_85968</name>
</gene>
<evidence type="ECO:0000313" key="2">
    <source>
        <dbReference type="Proteomes" id="UP000814128"/>
    </source>
</evidence>